<evidence type="ECO:0000256" key="2">
    <source>
        <dbReference type="ARBA" id="ARBA00022490"/>
    </source>
</evidence>
<dbReference type="GO" id="GO:0005525">
    <property type="term" value="F:GTP binding"/>
    <property type="evidence" value="ECO:0007669"/>
    <property type="project" value="UniProtKB-KW"/>
</dbReference>
<dbReference type="EMBL" id="JAACJJ010000056">
    <property type="protein sequence ID" value="KAF5312352.1"/>
    <property type="molecule type" value="Genomic_DNA"/>
</dbReference>
<evidence type="ECO:0000313" key="9">
    <source>
        <dbReference type="Proteomes" id="UP000567179"/>
    </source>
</evidence>
<sequence>MPAHKGPVKNPSGLGRAIINKKVKDAKKMQESGLYAVDISSNNLKSVTQERDLDEFLNTAQLAATDFTAERRNVKIIQQTANPSQNPHLLSESEEKKVLKKHSENKTRLRVPRRPAWTKTVTTQELDRQEKDAFLEWRRGLAQLQDEEAFLLTPFERNIEVWRQLWRVLERSHLVVQIVDARNPLRFRCEDLEQYVHDVEGVEGEAGTGKGKRRSMLLINKADLLTAKQRVQWADYFDQQGIHYAFYSAANAAAIQQARRDAAEAAARALEEAESPDEEESSDDEEAPEDSASEVESEEEDKYFSAEEDTEEGQDPRAKVLSVVELEELFHKYAPELSEFPDVSGKPPSKLSVGLVGYPNVGKSSTINSLLGEKKVSVSSTPGKTKHFQTIHLSESIVLCDCPGLVFPQFATTKADLVCDGVLPIDQLREYTGPISLLAKRLPQEILEATYGLTIKVRGPEEGGDGTVTAENFLISYAIARGYTRSGQGNPDEARSARYILKDYVNGKLLFCHPPPGISESQFNKPTHDNALLRAAGKKRAPVTRVGKDSDTFVPSNIVSQPSEDGSKPVVQGLGQKSRNVDKEFFERNSALSAKPTQGGSGKEFSRLKSYPHQNAVANDGTPISLNQARLIAVLQNQEGGGKKHKKTKRVKQRSGRGYD</sequence>
<evidence type="ECO:0000313" key="8">
    <source>
        <dbReference type="EMBL" id="KAF5312352.1"/>
    </source>
</evidence>
<keyword evidence="4" id="KW-0378">Hydrolase</keyword>
<feature type="region of interest" description="Disordered" evidence="6">
    <location>
        <begin position="265"/>
        <end position="317"/>
    </location>
</feature>
<feature type="compositionally biased region" description="Basic residues" evidence="6">
    <location>
        <begin position="643"/>
        <end position="660"/>
    </location>
</feature>
<evidence type="ECO:0000256" key="1">
    <source>
        <dbReference type="ARBA" id="ARBA00004496"/>
    </source>
</evidence>
<dbReference type="GO" id="GO:0000054">
    <property type="term" value="P:ribosomal subunit export from nucleus"/>
    <property type="evidence" value="ECO:0007669"/>
    <property type="project" value="TreeGrafter"/>
</dbReference>
<dbReference type="Proteomes" id="UP000567179">
    <property type="component" value="Unassembled WGS sequence"/>
</dbReference>
<organism evidence="8 9">
    <name type="scientific">Psilocybe cf. subviscida</name>
    <dbReference type="NCBI Taxonomy" id="2480587"/>
    <lineage>
        <taxon>Eukaryota</taxon>
        <taxon>Fungi</taxon>
        <taxon>Dikarya</taxon>
        <taxon>Basidiomycota</taxon>
        <taxon>Agaricomycotina</taxon>
        <taxon>Agaricomycetes</taxon>
        <taxon>Agaricomycetidae</taxon>
        <taxon>Agaricales</taxon>
        <taxon>Agaricineae</taxon>
        <taxon>Strophariaceae</taxon>
        <taxon>Psilocybe</taxon>
    </lineage>
</organism>
<dbReference type="OrthoDB" id="61815at2759"/>
<evidence type="ECO:0000259" key="7">
    <source>
        <dbReference type="PROSITE" id="PS51721"/>
    </source>
</evidence>
<dbReference type="GO" id="GO:0003924">
    <property type="term" value="F:GTPase activity"/>
    <property type="evidence" value="ECO:0007669"/>
    <property type="project" value="InterPro"/>
</dbReference>
<keyword evidence="2" id="KW-0963">Cytoplasm</keyword>
<dbReference type="Gene3D" id="3.40.50.300">
    <property type="entry name" value="P-loop containing nucleotide triphosphate hydrolases"/>
    <property type="match status" value="1"/>
</dbReference>
<reference evidence="8 9" key="1">
    <citation type="journal article" date="2020" name="ISME J.">
        <title>Uncovering the hidden diversity of litter-decomposition mechanisms in mushroom-forming fungi.</title>
        <authorList>
            <person name="Floudas D."/>
            <person name="Bentzer J."/>
            <person name="Ahren D."/>
            <person name="Johansson T."/>
            <person name="Persson P."/>
            <person name="Tunlid A."/>
        </authorList>
    </citation>
    <scope>NUCLEOTIDE SEQUENCE [LARGE SCALE GENOMIC DNA]</scope>
    <source>
        <strain evidence="8 9">CBS 101986</strain>
    </source>
</reference>
<feature type="compositionally biased region" description="Acidic residues" evidence="6">
    <location>
        <begin position="272"/>
        <end position="313"/>
    </location>
</feature>
<evidence type="ECO:0000256" key="6">
    <source>
        <dbReference type="SAM" id="MobiDB-lite"/>
    </source>
</evidence>
<keyword evidence="9" id="KW-1185">Reference proteome</keyword>
<keyword evidence="5" id="KW-0342">GTP-binding</keyword>
<dbReference type="CDD" id="cd01857">
    <property type="entry name" value="HSR1_MMR1"/>
    <property type="match status" value="1"/>
</dbReference>
<evidence type="ECO:0000256" key="5">
    <source>
        <dbReference type="ARBA" id="ARBA00023134"/>
    </source>
</evidence>
<dbReference type="PROSITE" id="PS51721">
    <property type="entry name" value="G_CP"/>
    <property type="match status" value="1"/>
</dbReference>
<dbReference type="PANTHER" id="PTHR45709">
    <property type="entry name" value="LARGE SUBUNIT GTPASE 1 HOMOLOG-RELATED"/>
    <property type="match status" value="1"/>
</dbReference>
<keyword evidence="3" id="KW-0547">Nucleotide-binding</keyword>
<comment type="caution">
    <text evidence="8">The sequence shown here is derived from an EMBL/GenBank/DDBJ whole genome shotgun (WGS) entry which is preliminary data.</text>
</comment>
<feature type="compositionally biased region" description="Polar residues" evidence="6">
    <location>
        <begin position="553"/>
        <end position="564"/>
    </location>
</feature>
<dbReference type="PANTHER" id="PTHR45709:SF2">
    <property type="entry name" value="LARGE SUBUNIT GTPASE 1 HOMOLOG"/>
    <property type="match status" value="1"/>
</dbReference>
<dbReference type="InterPro" id="IPR030378">
    <property type="entry name" value="G_CP_dom"/>
</dbReference>
<proteinExistence type="predicted"/>
<dbReference type="GO" id="GO:0005829">
    <property type="term" value="C:cytosol"/>
    <property type="evidence" value="ECO:0007669"/>
    <property type="project" value="TreeGrafter"/>
</dbReference>
<dbReference type="AlphaFoldDB" id="A0A8H5AYC0"/>
<comment type="subcellular location">
    <subcellularLocation>
        <location evidence="1">Cytoplasm</location>
    </subcellularLocation>
</comment>
<feature type="domain" description="CP-type G" evidence="7">
    <location>
        <begin position="162"/>
        <end position="408"/>
    </location>
</feature>
<protein>
    <recommendedName>
        <fullName evidence="7">CP-type G domain-containing protein</fullName>
    </recommendedName>
</protein>
<dbReference type="InterPro" id="IPR006073">
    <property type="entry name" value="GTP-bd"/>
</dbReference>
<dbReference type="InterPro" id="IPR043358">
    <property type="entry name" value="GNL1-like"/>
</dbReference>
<gene>
    <name evidence="8" type="ORF">D9619_002900</name>
</gene>
<evidence type="ECO:0000256" key="4">
    <source>
        <dbReference type="ARBA" id="ARBA00022801"/>
    </source>
</evidence>
<dbReference type="SUPFAM" id="SSF52540">
    <property type="entry name" value="P-loop containing nucleoside triphosphate hydrolases"/>
    <property type="match status" value="1"/>
</dbReference>
<dbReference type="Pfam" id="PF01926">
    <property type="entry name" value="MMR_HSR1"/>
    <property type="match status" value="1"/>
</dbReference>
<feature type="region of interest" description="Disordered" evidence="6">
    <location>
        <begin position="636"/>
        <end position="660"/>
    </location>
</feature>
<dbReference type="InterPro" id="IPR027417">
    <property type="entry name" value="P-loop_NTPase"/>
</dbReference>
<feature type="region of interest" description="Disordered" evidence="6">
    <location>
        <begin position="537"/>
        <end position="579"/>
    </location>
</feature>
<evidence type="ECO:0000256" key="3">
    <source>
        <dbReference type="ARBA" id="ARBA00022741"/>
    </source>
</evidence>
<accession>A0A8H5AYC0</accession>
<name>A0A8H5AYC0_9AGAR</name>